<gene>
    <name evidence="1" type="ORF">FSP39_013762</name>
</gene>
<proteinExistence type="predicted"/>
<accession>A0AA89BT19</accession>
<keyword evidence="2" id="KW-1185">Reference proteome</keyword>
<name>A0AA89BT19_PINIB</name>
<dbReference type="EMBL" id="VSWD01000009">
    <property type="protein sequence ID" value="KAK3093295.1"/>
    <property type="molecule type" value="Genomic_DNA"/>
</dbReference>
<comment type="caution">
    <text evidence="1">The sequence shown here is derived from an EMBL/GenBank/DDBJ whole genome shotgun (WGS) entry which is preliminary data.</text>
</comment>
<evidence type="ECO:0000313" key="1">
    <source>
        <dbReference type="EMBL" id="KAK3093295.1"/>
    </source>
</evidence>
<sequence>MCGSGATFECSCPKGHLFKWQSQPVHCKMPLGNLVVSSGILFTGSSPKAVINLFEQCNIACMTDRTYRNIQSCYLIPAVHNVWEGNNTVELQMCREGNVKVGGDARFCSPGHTAKYASYSLMNMETGVILATELVQVTEVKNSCHMELEGLKKCLAALKQAGVMVSDLITDRHSMVKSYMKKEQPSIRHWFDVWHVAKGSKVYKELQDVITSNFLMNDIKKLSPGEQTSDLEAFHSLVCQFVPKSTHYFYDAMKARLLVAALHSNENAQRLQALKRDGTPRYRLSYPKAKKGEHCLKVIKEGCTYDYVMDLMEEAYDLRQEFQSYSLARKGLPMSNSPPPPLTSQVNRVSLEEALARHKARFNKSH</sequence>
<evidence type="ECO:0000313" key="2">
    <source>
        <dbReference type="Proteomes" id="UP001186944"/>
    </source>
</evidence>
<dbReference type="Proteomes" id="UP001186944">
    <property type="component" value="Unassembled WGS sequence"/>
</dbReference>
<dbReference type="PANTHER" id="PTHR31751">
    <property type="entry name" value="SI:CH211-108C17.2-RELATED-RELATED"/>
    <property type="match status" value="1"/>
</dbReference>
<dbReference type="PANTHER" id="PTHR31751:SF42">
    <property type="entry name" value="PROTEIN CBG10204"/>
    <property type="match status" value="1"/>
</dbReference>
<dbReference type="AlphaFoldDB" id="A0AA89BT19"/>
<reference evidence="1" key="1">
    <citation type="submission" date="2019-08" db="EMBL/GenBank/DDBJ databases">
        <title>The improved chromosome-level genome for the pearl oyster Pinctada fucata martensii using PacBio sequencing and Hi-C.</title>
        <authorList>
            <person name="Zheng Z."/>
        </authorList>
    </citation>
    <scope>NUCLEOTIDE SEQUENCE</scope>
    <source>
        <strain evidence="1">ZZ-2019</strain>
        <tissue evidence="1">Adductor muscle</tissue>
    </source>
</reference>
<organism evidence="1 2">
    <name type="scientific">Pinctada imbricata</name>
    <name type="common">Atlantic pearl-oyster</name>
    <name type="synonym">Pinctada martensii</name>
    <dbReference type="NCBI Taxonomy" id="66713"/>
    <lineage>
        <taxon>Eukaryota</taxon>
        <taxon>Metazoa</taxon>
        <taxon>Spiralia</taxon>
        <taxon>Lophotrochozoa</taxon>
        <taxon>Mollusca</taxon>
        <taxon>Bivalvia</taxon>
        <taxon>Autobranchia</taxon>
        <taxon>Pteriomorphia</taxon>
        <taxon>Pterioida</taxon>
        <taxon>Pterioidea</taxon>
        <taxon>Pteriidae</taxon>
        <taxon>Pinctada</taxon>
    </lineage>
</organism>
<protein>
    <submittedName>
        <fullName evidence="1">Uncharacterized protein</fullName>
    </submittedName>
</protein>